<accession>A0A183HNT7</accession>
<keyword evidence="2" id="KW-1185">Reference proteome</keyword>
<evidence type="ECO:0000313" key="3">
    <source>
        <dbReference type="WBParaSite" id="OFLC_0000914801-mRNA-1"/>
    </source>
</evidence>
<gene>
    <name evidence="1" type="ORF">OFLC_LOCUS9148</name>
</gene>
<evidence type="ECO:0000313" key="1">
    <source>
        <dbReference type="EMBL" id="VDO58894.1"/>
    </source>
</evidence>
<reference evidence="3" key="1">
    <citation type="submission" date="2016-06" db="UniProtKB">
        <authorList>
            <consortium name="WormBaseParasite"/>
        </authorList>
    </citation>
    <scope>IDENTIFICATION</scope>
</reference>
<dbReference type="EMBL" id="UZAJ01010923">
    <property type="protein sequence ID" value="VDO58894.1"/>
    <property type="molecule type" value="Genomic_DNA"/>
</dbReference>
<evidence type="ECO:0000313" key="2">
    <source>
        <dbReference type="Proteomes" id="UP000267606"/>
    </source>
</evidence>
<organism evidence="3">
    <name type="scientific">Onchocerca flexuosa</name>
    <dbReference type="NCBI Taxonomy" id="387005"/>
    <lineage>
        <taxon>Eukaryota</taxon>
        <taxon>Metazoa</taxon>
        <taxon>Ecdysozoa</taxon>
        <taxon>Nematoda</taxon>
        <taxon>Chromadorea</taxon>
        <taxon>Rhabditida</taxon>
        <taxon>Spirurina</taxon>
        <taxon>Spiruromorpha</taxon>
        <taxon>Filarioidea</taxon>
        <taxon>Onchocercidae</taxon>
        <taxon>Onchocerca</taxon>
    </lineage>
</organism>
<sequence length="77" mass="8396">MLVNTNSLNRVIPAMSGRRFILSIAISPSKIGDKKGHEVTYPIAGKKPKLVKNSREAVSVIKSGESDVSLIDKFPLF</sequence>
<dbReference type="WBParaSite" id="OFLC_0000914801-mRNA-1">
    <property type="protein sequence ID" value="OFLC_0000914801-mRNA-1"/>
    <property type="gene ID" value="OFLC_0000914801"/>
</dbReference>
<reference evidence="1 2" key="2">
    <citation type="submission" date="2018-11" db="EMBL/GenBank/DDBJ databases">
        <authorList>
            <consortium name="Pathogen Informatics"/>
        </authorList>
    </citation>
    <scope>NUCLEOTIDE SEQUENCE [LARGE SCALE GENOMIC DNA]</scope>
</reference>
<protein>
    <submittedName>
        <fullName evidence="3">MSP domain-containing protein</fullName>
    </submittedName>
</protein>
<name>A0A183HNT7_9BILA</name>
<proteinExistence type="predicted"/>
<dbReference type="AlphaFoldDB" id="A0A183HNT7"/>
<dbReference type="Proteomes" id="UP000267606">
    <property type="component" value="Unassembled WGS sequence"/>
</dbReference>